<dbReference type="InterPro" id="IPR009003">
    <property type="entry name" value="Peptidase_S1_PA"/>
</dbReference>
<organism evidence="10 11">
    <name type="scientific">Tahibacter amnicola</name>
    <dbReference type="NCBI Taxonomy" id="2976241"/>
    <lineage>
        <taxon>Bacteria</taxon>
        <taxon>Pseudomonadati</taxon>
        <taxon>Pseudomonadota</taxon>
        <taxon>Gammaproteobacteria</taxon>
        <taxon>Lysobacterales</taxon>
        <taxon>Rhodanobacteraceae</taxon>
        <taxon>Tahibacter</taxon>
    </lineage>
</organism>
<sequence length="280" mass="29508">MEAAKQQLDDIVQTQRVSGKPAALDPSLHSWYVDVRLNRLVVDVEAGAHKRAIDLIASTRVDAHLIQFTESKHRPQLTFDVRGGDGYRIGTQHICSIGFAVRQDQYNGFLTAGHCGGVGASTTTWQRESIGDVYASVFPTSDYGVVHNANPQGIPRPWVNAYSFGGNLTIVGATPAVVGAPICRSGVVSGARCGTLTATNVTVQYAEGLVFGLSTTSACVAAGDSGGSVVTPTGHAQGVNSGGYLPNGTHNCDQQTPLTFFQPILPILEAFPRMTLVTGP</sequence>
<dbReference type="InterPro" id="IPR004236">
    <property type="entry name" value="Pept_S1_alpha_lytic"/>
</dbReference>
<keyword evidence="2" id="KW-0645">Protease</keyword>
<comment type="similarity">
    <text evidence="1">Belongs to the peptidase S1 family.</text>
</comment>
<evidence type="ECO:0000256" key="7">
    <source>
        <dbReference type="ARBA" id="ARBA00023157"/>
    </source>
</evidence>
<feature type="domain" description="Peptidase S1" evidence="8">
    <location>
        <begin position="92"/>
        <end position="259"/>
    </location>
</feature>
<gene>
    <name evidence="10" type="ORF">N4264_14365</name>
</gene>
<evidence type="ECO:0000259" key="8">
    <source>
        <dbReference type="Pfam" id="PF00089"/>
    </source>
</evidence>
<dbReference type="Gene3D" id="2.40.10.10">
    <property type="entry name" value="Trypsin-like serine proteases"/>
    <property type="match status" value="2"/>
</dbReference>
<dbReference type="Pfam" id="PF02983">
    <property type="entry name" value="Pro_Al_protease"/>
    <property type="match status" value="1"/>
</dbReference>
<evidence type="ECO:0000256" key="6">
    <source>
        <dbReference type="ARBA" id="ARBA00023145"/>
    </source>
</evidence>
<dbReference type="PIRSF" id="PIRSF001134">
    <property type="entry name" value="Streptogrisin"/>
    <property type="match status" value="1"/>
</dbReference>
<dbReference type="InterPro" id="IPR043504">
    <property type="entry name" value="Peptidase_S1_PA_chymotrypsin"/>
</dbReference>
<dbReference type="InterPro" id="IPR001254">
    <property type="entry name" value="Trypsin_dom"/>
</dbReference>
<keyword evidence="3" id="KW-0732">Signal</keyword>
<evidence type="ECO:0000259" key="9">
    <source>
        <dbReference type="Pfam" id="PF02983"/>
    </source>
</evidence>
<dbReference type="RefSeq" id="WP_261692934.1">
    <property type="nucleotide sequence ID" value="NZ_CP104694.1"/>
</dbReference>
<dbReference type="EMBL" id="CP104694">
    <property type="protein sequence ID" value="UXI65939.1"/>
    <property type="molecule type" value="Genomic_DNA"/>
</dbReference>
<dbReference type="InterPro" id="IPR001316">
    <property type="entry name" value="Pept_S1A_streptogrisin"/>
</dbReference>
<proteinExistence type="inferred from homology"/>
<accession>A0ABY6B7S5</accession>
<dbReference type="InterPro" id="IPR035070">
    <property type="entry name" value="Streptogrisin_prodomain"/>
</dbReference>
<evidence type="ECO:0000313" key="10">
    <source>
        <dbReference type="EMBL" id="UXI65939.1"/>
    </source>
</evidence>
<name>A0ABY6B7S5_9GAMM</name>
<evidence type="ECO:0000256" key="2">
    <source>
        <dbReference type="ARBA" id="ARBA00022670"/>
    </source>
</evidence>
<keyword evidence="6" id="KW-0865">Zymogen</keyword>
<keyword evidence="11" id="KW-1185">Reference proteome</keyword>
<dbReference type="InterPro" id="IPR037295">
    <property type="entry name" value="Alpha-lytic_protease_prodomain"/>
</dbReference>
<reference evidence="10" key="1">
    <citation type="submission" date="2022-09" db="EMBL/GenBank/DDBJ databases">
        <title>Tahibacter sp. nov., isolated from a fresh water.</title>
        <authorList>
            <person name="Baek J.H."/>
            <person name="Lee J.K."/>
            <person name="Kim J.M."/>
            <person name="Jeon C.O."/>
        </authorList>
    </citation>
    <scope>NUCLEOTIDE SEQUENCE</scope>
    <source>
        <strain evidence="10">W38</strain>
    </source>
</reference>
<evidence type="ECO:0000256" key="4">
    <source>
        <dbReference type="ARBA" id="ARBA00022801"/>
    </source>
</evidence>
<evidence type="ECO:0000256" key="5">
    <source>
        <dbReference type="ARBA" id="ARBA00022825"/>
    </source>
</evidence>
<dbReference type="SUPFAM" id="SSF54806">
    <property type="entry name" value="Alpha-lytic protease prodomain"/>
    <property type="match status" value="1"/>
</dbReference>
<dbReference type="SUPFAM" id="SSF50494">
    <property type="entry name" value="Trypsin-like serine proteases"/>
    <property type="match status" value="1"/>
</dbReference>
<feature type="domain" description="Peptidase S1A alpha-lytic prodomain" evidence="9">
    <location>
        <begin position="3"/>
        <end position="63"/>
    </location>
</feature>
<evidence type="ECO:0000313" key="11">
    <source>
        <dbReference type="Proteomes" id="UP001064632"/>
    </source>
</evidence>
<evidence type="ECO:0000256" key="3">
    <source>
        <dbReference type="ARBA" id="ARBA00022729"/>
    </source>
</evidence>
<protein>
    <submittedName>
        <fullName evidence="10">S1 family peptidase</fullName>
    </submittedName>
</protein>
<evidence type="ECO:0000256" key="1">
    <source>
        <dbReference type="ARBA" id="ARBA00007664"/>
    </source>
</evidence>
<dbReference type="Proteomes" id="UP001064632">
    <property type="component" value="Chromosome"/>
</dbReference>
<keyword evidence="7" id="KW-1015">Disulfide bond</keyword>
<dbReference type="PRINTS" id="PR00861">
    <property type="entry name" value="ALYTICPTASE"/>
</dbReference>
<dbReference type="Pfam" id="PF00089">
    <property type="entry name" value="Trypsin"/>
    <property type="match status" value="1"/>
</dbReference>
<keyword evidence="5" id="KW-0720">Serine protease</keyword>
<dbReference type="CDD" id="cd21112">
    <property type="entry name" value="alphaLP-like"/>
    <property type="match status" value="1"/>
</dbReference>
<keyword evidence="4" id="KW-0378">Hydrolase</keyword>
<dbReference type="Gene3D" id="3.30.300.50">
    <property type="match status" value="1"/>
</dbReference>